<dbReference type="Gene3D" id="3.30.70.270">
    <property type="match status" value="1"/>
</dbReference>
<keyword evidence="1" id="KW-0812">Transmembrane</keyword>
<dbReference type="EMBL" id="BAABCK010000063">
    <property type="protein sequence ID" value="GAA3729838.1"/>
    <property type="molecule type" value="Genomic_DNA"/>
</dbReference>
<dbReference type="SUPFAM" id="SSF55073">
    <property type="entry name" value="Nucleotide cyclase"/>
    <property type="match status" value="1"/>
</dbReference>
<feature type="transmembrane region" description="Helical" evidence="1">
    <location>
        <begin position="132"/>
        <end position="150"/>
    </location>
</feature>
<reference evidence="4" key="1">
    <citation type="journal article" date="2019" name="Int. J. Syst. Evol. Microbiol.">
        <title>The Global Catalogue of Microorganisms (GCM) 10K type strain sequencing project: providing services to taxonomists for standard genome sequencing and annotation.</title>
        <authorList>
            <consortium name="The Broad Institute Genomics Platform"/>
            <consortium name="The Broad Institute Genome Sequencing Center for Infectious Disease"/>
            <person name="Wu L."/>
            <person name="Ma J."/>
        </authorList>
    </citation>
    <scope>NUCLEOTIDE SEQUENCE [LARGE SCALE GENOMIC DNA]</scope>
    <source>
        <strain evidence="4">JCM 16981</strain>
    </source>
</reference>
<keyword evidence="4" id="KW-1185">Reference proteome</keyword>
<dbReference type="SMART" id="SM00267">
    <property type="entry name" value="GGDEF"/>
    <property type="match status" value="1"/>
</dbReference>
<gene>
    <name evidence="3" type="ORF">GCM10022378_17920</name>
</gene>
<dbReference type="PANTHER" id="PTHR45138">
    <property type="entry name" value="REGULATORY COMPONENTS OF SENSORY TRANSDUCTION SYSTEM"/>
    <property type="match status" value="1"/>
</dbReference>
<dbReference type="InterPro" id="IPR029787">
    <property type="entry name" value="Nucleotide_cyclase"/>
</dbReference>
<protein>
    <submittedName>
        <fullName evidence="3">Diguanylate cyclase</fullName>
    </submittedName>
</protein>
<evidence type="ECO:0000313" key="3">
    <source>
        <dbReference type="EMBL" id="GAA3729838.1"/>
    </source>
</evidence>
<evidence type="ECO:0000313" key="4">
    <source>
        <dbReference type="Proteomes" id="UP001500920"/>
    </source>
</evidence>
<evidence type="ECO:0000256" key="1">
    <source>
        <dbReference type="SAM" id="Phobius"/>
    </source>
</evidence>
<proteinExistence type="predicted"/>
<sequence>MIMDMFILFCMLITFIYIYFQLKWRLLSFLRKKSSKALYGGSMSGMFAIILNYYAVVAHGEVFFSLSMVVLVLSFVFTGRGAYAIGSLIFMIWIGFSPLAIPTISLPDLLRLFSALFLLDFLLQNRQRYFKLFLFTLVLNLEYLSSLLWTGPAFDRTLISSFYYLCLSFLSITVGASVINYMIRSENLLQKYEMEASTDGLTGVYNRRIFDEQMNRLSGTRNAAMILIDIDHFKSFNDNYGHAEGDRILKAVTHELSSLVSEGLMARIGGEEFAVILNDYTMAQAAQLAEIFRSAIEDSTFTTLDGTVIKVTISLGVAVYPDQVDSVEELYPKADEHLYKAKAMGRNQVCCDLL</sequence>
<keyword evidence="1" id="KW-0472">Membrane</keyword>
<dbReference type="InterPro" id="IPR043128">
    <property type="entry name" value="Rev_trsase/Diguanyl_cyclase"/>
</dbReference>
<dbReference type="NCBIfam" id="TIGR00254">
    <property type="entry name" value="GGDEF"/>
    <property type="match status" value="1"/>
</dbReference>
<dbReference type="InterPro" id="IPR050469">
    <property type="entry name" value="Diguanylate_Cyclase"/>
</dbReference>
<feature type="domain" description="GGDEF" evidence="2">
    <location>
        <begin position="221"/>
        <end position="354"/>
    </location>
</feature>
<organism evidence="3 4">
    <name type="scientific">Salinicoccus jeotgali</name>
    <dbReference type="NCBI Taxonomy" id="381634"/>
    <lineage>
        <taxon>Bacteria</taxon>
        <taxon>Bacillati</taxon>
        <taxon>Bacillota</taxon>
        <taxon>Bacilli</taxon>
        <taxon>Bacillales</taxon>
        <taxon>Staphylococcaceae</taxon>
        <taxon>Salinicoccus</taxon>
    </lineage>
</organism>
<dbReference type="InterPro" id="IPR000160">
    <property type="entry name" value="GGDEF_dom"/>
</dbReference>
<dbReference type="CDD" id="cd01949">
    <property type="entry name" value="GGDEF"/>
    <property type="match status" value="1"/>
</dbReference>
<feature type="transmembrane region" description="Helical" evidence="1">
    <location>
        <begin position="162"/>
        <end position="183"/>
    </location>
</feature>
<dbReference type="Proteomes" id="UP001500920">
    <property type="component" value="Unassembled WGS sequence"/>
</dbReference>
<feature type="transmembrane region" description="Helical" evidence="1">
    <location>
        <begin position="109"/>
        <end position="125"/>
    </location>
</feature>
<dbReference type="Pfam" id="PF00990">
    <property type="entry name" value="GGDEF"/>
    <property type="match status" value="1"/>
</dbReference>
<evidence type="ECO:0000259" key="2">
    <source>
        <dbReference type="PROSITE" id="PS50887"/>
    </source>
</evidence>
<dbReference type="PANTHER" id="PTHR45138:SF9">
    <property type="entry name" value="DIGUANYLATE CYCLASE DGCM-RELATED"/>
    <property type="match status" value="1"/>
</dbReference>
<feature type="transmembrane region" description="Helical" evidence="1">
    <location>
        <begin position="38"/>
        <end position="56"/>
    </location>
</feature>
<feature type="transmembrane region" description="Helical" evidence="1">
    <location>
        <begin position="6"/>
        <end position="26"/>
    </location>
</feature>
<comment type="caution">
    <text evidence="3">The sequence shown here is derived from an EMBL/GenBank/DDBJ whole genome shotgun (WGS) entry which is preliminary data.</text>
</comment>
<keyword evidence="1" id="KW-1133">Transmembrane helix</keyword>
<accession>A0ABP7F1U8</accession>
<feature type="transmembrane region" description="Helical" evidence="1">
    <location>
        <begin position="62"/>
        <end position="78"/>
    </location>
</feature>
<name>A0ABP7F1U8_9STAP</name>
<dbReference type="PROSITE" id="PS50887">
    <property type="entry name" value="GGDEF"/>
    <property type="match status" value="1"/>
</dbReference>